<proteinExistence type="predicted"/>
<sequence length="66" mass="7185">MPGRGISQATFHIVNAIEPFCNLSSPLVPIDSARIGETGGGGGSRFQYICMNVFKGMVVQPWDDWQ</sequence>
<dbReference type="EMBL" id="MRCG01000034">
    <property type="protein sequence ID" value="OKH43363.1"/>
    <property type="molecule type" value="Genomic_DNA"/>
</dbReference>
<dbReference type="AlphaFoldDB" id="A0A1U7IY51"/>
<protein>
    <submittedName>
        <fullName evidence="1">Uncharacterized protein</fullName>
    </submittedName>
</protein>
<accession>A0A1U7IY51</accession>
<evidence type="ECO:0000313" key="2">
    <source>
        <dbReference type="Proteomes" id="UP000185557"/>
    </source>
</evidence>
<name>A0A1U7IY51_9CYAN</name>
<keyword evidence="2" id="KW-1185">Reference proteome</keyword>
<comment type="caution">
    <text evidence="1">The sequence shown here is derived from an EMBL/GenBank/DDBJ whole genome shotgun (WGS) entry which is preliminary data.</text>
</comment>
<dbReference type="Proteomes" id="UP000185557">
    <property type="component" value="Unassembled WGS sequence"/>
</dbReference>
<gene>
    <name evidence="1" type="ORF">NIES30_25215</name>
</gene>
<evidence type="ECO:0000313" key="1">
    <source>
        <dbReference type="EMBL" id="OKH43363.1"/>
    </source>
</evidence>
<reference evidence="1 2" key="1">
    <citation type="submission" date="2016-11" db="EMBL/GenBank/DDBJ databases">
        <title>Draft Genome Sequences of Nine Cyanobacterial Strains from Diverse Habitats.</title>
        <authorList>
            <person name="Zhu T."/>
            <person name="Hou S."/>
            <person name="Lu X."/>
            <person name="Hess W.R."/>
        </authorList>
    </citation>
    <scope>NUCLEOTIDE SEQUENCE [LARGE SCALE GENOMIC DNA]</scope>
    <source>
        <strain evidence="1 2">NIES-30</strain>
    </source>
</reference>
<organism evidence="1 2">
    <name type="scientific">Phormidium tenue NIES-30</name>
    <dbReference type="NCBI Taxonomy" id="549789"/>
    <lineage>
        <taxon>Bacteria</taxon>
        <taxon>Bacillati</taxon>
        <taxon>Cyanobacteriota</taxon>
        <taxon>Cyanophyceae</taxon>
        <taxon>Oscillatoriophycideae</taxon>
        <taxon>Oscillatoriales</taxon>
        <taxon>Oscillatoriaceae</taxon>
        <taxon>Phormidium</taxon>
    </lineage>
</organism>